<dbReference type="Gene3D" id="3.30.1520.10">
    <property type="entry name" value="Phox-like domain"/>
    <property type="match status" value="1"/>
</dbReference>
<accession>A0A833SVA6</accession>
<dbReference type="PROSITE" id="PS50195">
    <property type="entry name" value="PX"/>
    <property type="match status" value="1"/>
</dbReference>
<dbReference type="SUPFAM" id="SSF64268">
    <property type="entry name" value="PX domain"/>
    <property type="match status" value="1"/>
</dbReference>
<name>A0A833SVA6_PHYIN</name>
<dbReference type="Proteomes" id="UP000602510">
    <property type="component" value="Unassembled WGS sequence"/>
</dbReference>
<evidence type="ECO:0000313" key="4">
    <source>
        <dbReference type="EMBL" id="KAF4136883.1"/>
    </source>
</evidence>
<feature type="region of interest" description="Disordered" evidence="1">
    <location>
        <begin position="44"/>
        <end position="63"/>
    </location>
</feature>
<organism evidence="3 5">
    <name type="scientific">Phytophthora infestans</name>
    <name type="common">Potato late blight agent</name>
    <name type="synonym">Botrytis infestans</name>
    <dbReference type="NCBI Taxonomy" id="4787"/>
    <lineage>
        <taxon>Eukaryota</taxon>
        <taxon>Sar</taxon>
        <taxon>Stramenopiles</taxon>
        <taxon>Oomycota</taxon>
        <taxon>Peronosporomycetes</taxon>
        <taxon>Peronosporales</taxon>
        <taxon>Peronosporaceae</taxon>
        <taxon>Phytophthora</taxon>
    </lineage>
</organism>
<sequence>MGCSHSTPSHQMRRVNELEFFIELSIAKRPGGADVGPICATPRKSDWISGGTTPSESEVDMEPAPKAATNTKKLPIGVINFYVVKVIADMDGVMFYHFCGTSAKDPTNEVRIAKRYSDFKTLNAEISELMASERNVPAAQQYLLEDQPELPEMPKANAWTYLRGHFNETVLGEREEQFTRILNAISRHPVAYKSQHFTEFLLE</sequence>
<dbReference type="Pfam" id="PF00787">
    <property type="entry name" value="PX"/>
    <property type="match status" value="1"/>
</dbReference>
<dbReference type="EMBL" id="JAACNO010001887">
    <property type="protein sequence ID" value="KAF4136883.1"/>
    <property type="molecule type" value="Genomic_DNA"/>
</dbReference>
<dbReference type="Proteomes" id="UP000704712">
    <property type="component" value="Unassembled WGS sequence"/>
</dbReference>
<keyword evidence="5" id="KW-1185">Reference proteome</keyword>
<comment type="caution">
    <text evidence="3">The sequence shown here is derived from an EMBL/GenBank/DDBJ whole genome shotgun (WGS) entry which is preliminary data.</text>
</comment>
<reference evidence="3" key="1">
    <citation type="submission" date="2020-04" db="EMBL/GenBank/DDBJ databases">
        <title>Hybrid Assembly of Korean Phytophthora infestans isolates.</title>
        <authorList>
            <person name="Prokchorchik M."/>
            <person name="Lee Y."/>
            <person name="Seo J."/>
            <person name="Cho J.-H."/>
            <person name="Park Y.-E."/>
            <person name="Jang D.-C."/>
            <person name="Im J.-S."/>
            <person name="Choi J.-G."/>
            <person name="Park H.-J."/>
            <person name="Lee G.-B."/>
            <person name="Lee Y.-G."/>
            <person name="Hong S.-Y."/>
            <person name="Cho K."/>
            <person name="Sohn K.H."/>
        </authorList>
    </citation>
    <scope>NUCLEOTIDE SEQUENCE</scope>
    <source>
        <strain evidence="3">KR_1_A1</strain>
        <strain evidence="4">KR_2_A2</strain>
    </source>
</reference>
<dbReference type="InterPro" id="IPR001683">
    <property type="entry name" value="PX_dom"/>
</dbReference>
<feature type="domain" description="PX" evidence="2">
    <location>
        <begin position="60"/>
        <end position="203"/>
    </location>
</feature>
<evidence type="ECO:0000313" key="5">
    <source>
        <dbReference type="Proteomes" id="UP000602510"/>
    </source>
</evidence>
<dbReference type="InterPro" id="IPR036871">
    <property type="entry name" value="PX_dom_sf"/>
</dbReference>
<evidence type="ECO:0000313" key="3">
    <source>
        <dbReference type="EMBL" id="KAF4033745.1"/>
    </source>
</evidence>
<evidence type="ECO:0000256" key="1">
    <source>
        <dbReference type="SAM" id="MobiDB-lite"/>
    </source>
</evidence>
<proteinExistence type="predicted"/>
<protein>
    <submittedName>
        <fullName evidence="3">PX domain-containing protein</fullName>
    </submittedName>
</protein>
<dbReference type="GO" id="GO:0035091">
    <property type="term" value="F:phosphatidylinositol binding"/>
    <property type="evidence" value="ECO:0007669"/>
    <property type="project" value="InterPro"/>
</dbReference>
<dbReference type="EMBL" id="WSZM01000409">
    <property type="protein sequence ID" value="KAF4033745.1"/>
    <property type="molecule type" value="Genomic_DNA"/>
</dbReference>
<gene>
    <name evidence="3" type="ORF">GN244_ATG14299</name>
    <name evidence="4" type="ORF">GN958_ATG13873</name>
</gene>
<evidence type="ECO:0000259" key="2">
    <source>
        <dbReference type="PROSITE" id="PS50195"/>
    </source>
</evidence>
<dbReference type="AlphaFoldDB" id="A0A833SVA6"/>